<dbReference type="EMBL" id="JAAMPC010000001">
    <property type="protein sequence ID" value="KAG2330133.1"/>
    <property type="molecule type" value="Genomic_DNA"/>
</dbReference>
<proteinExistence type="predicted"/>
<dbReference type="Proteomes" id="UP000886595">
    <property type="component" value="Unassembled WGS sequence"/>
</dbReference>
<comment type="caution">
    <text evidence="1">The sequence shown here is derived from an EMBL/GenBank/DDBJ whole genome shotgun (WGS) entry which is preliminary data.</text>
</comment>
<accession>A0A8X7WL93</accession>
<evidence type="ECO:0000313" key="1">
    <source>
        <dbReference type="EMBL" id="KAG2330133.1"/>
    </source>
</evidence>
<gene>
    <name evidence="1" type="ORF">Bca52824_001313</name>
</gene>
<dbReference type="AlphaFoldDB" id="A0A8X7WL93"/>
<dbReference type="OrthoDB" id="1111358at2759"/>
<reference evidence="1 2" key="1">
    <citation type="submission" date="2020-02" db="EMBL/GenBank/DDBJ databases">
        <authorList>
            <person name="Ma Q."/>
            <person name="Huang Y."/>
            <person name="Song X."/>
            <person name="Pei D."/>
        </authorList>
    </citation>
    <scope>NUCLEOTIDE SEQUENCE [LARGE SCALE GENOMIC DNA]</scope>
    <source>
        <strain evidence="1">Sxm20200214</strain>
        <tissue evidence="1">Leaf</tissue>
    </source>
</reference>
<evidence type="ECO:0000313" key="2">
    <source>
        <dbReference type="Proteomes" id="UP000886595"/>
    </source>
</evidence>
<sequence length="151" mass="16947">MEEHCMVICGDWVCGSGNKWDFVIDKNKLARVVRLYDGIGLLELQESVLREFKLDGGKYEASLTYWPPSSSELATGITTPPVLLTNDGVISFFIQHLRVKGAMNLFVRFDEVLRDEHDDNIDDTGMGFVTPASTKQKSAFSAPPRFRTMTP</sequence>
<name>A0A8X7WL93_BRACI</name>
<protein>
    <submittedName>
        <fullName evidence="1">Uncharacterized protein</fullName>
    </submittedName>
</protein>
<organism evidence="1 2">
    <name type="scientific">Brassica carinata</name>
    <name type="common">Ethiopian mustard</name>
    <name type="synonym">Abyssinian cabbage</name>
    <dbReference type="NCBI Taxonomy" id="52824"/>
    <lineage>
        <taxon>Eukaryota</taxon>
        <taxon>Viridiplantae</taxon>
        <taxon>Streptophyta</taxon>
        <taxon>Embryophyta</taxon>
        <taxon>Tracheophyta</taxon>
        <taxon>Spermatophyta</taxon>
        <taxon>Magnoliopsida</taxon>
        <taxon>eudicotyledons</taxon>
        <taxon>Gunneridae</taxon>
        <taxon>Pentapetalae</taxon>
        <taxon>rosids</taxon>
        <taxon>malvids</taxon>
        <taxon>Brassicales</taxon>
        <taxon>Brassicaceae</taxon>
        <taxon>Brassiceae</taxon>
        <taxon>Brassica</taxon>
    </lineage>
</organism>
<keyword evidence="2" id="KW-1185">Reference proteome</keyword>